<dbReference type="Pfam" id="PF07813">
    <property type="entry name" value="LTXXQ"/>
    <property type="match status" value="1"/>
</dbReference>
<dbReference type="Proteomes" id="UP000064243">
    <property type="component" value="Unassembled WGS sequence"/>
</dbReference>
<dbReference type="EMBL" id="LDUG01000036">
    <property type="protein sequence ID" value="KVW94215.1"/>
    <property type="molecule type" value="Genomic_DNA"/>
</dbReference>
<dbReference type="Gene3D" id="1.20.120.1490">
    <property type="match status" value="1"/>
</dbReference>
<dbReference type="InterPro" id="IPR012899">
    <property type="entry name" value="LTXXQ"/>
</dbReference>
<evidence type="ECO:0000313" key="1">
    <source>
        <dbReference type="EMBL" id="KVW94215.1"/>
    </source>
</evidence>
<accession>A0A106BKM1</accession>
<sequence length="214" mass="23403">MNRKNGFWVALWAILIVVTGFLALGSGSGGMDYGPWQGRGRMGVWDSHHRSDGAFGGYAMGPGLMGGAASGQGWGMGMPYAMTGQYCVGMQGMGAGMEFGMPGGGSATMPWQLPNLTPEQEQKISQLWRDSAERNRSLMQQRWEAQARLSDLYATGKRDWNAIRTASRTALDLQRQQLDAAINLQQKIDGLLTDSQRQDIVRAWHGYGWMGAPP</sequence>
<dbReference type="OrthoDB" id="10004331at2"/>
<evidence type="ECO:0000313" key="2">
    <source>
        <dbReference type="Proteomes" id="UP000064243"/>
    </source>
</evidence>
<dbReference type="RefSeq" id="WP_059757159.1">
    <property type="nucleotide sequence ID" value="NZ_LDUG01000036.1"/>
</dbReference>
<reference evidence="1 2" key="1">
    <citation type="journal article" date="2015" name="Appl. Environ. Microbiol.">
        <title>Aerobic and Anaerobic Thiosulfate Oxidation by a Cold-Adapted, Subglacial Chemoautotroph.</title>
        <authorList>
            <person name="Harrold Z.R."/>
            <person name="Skidmore M.L."/>
            <person name="Hamilton T.L."/>
            <person name="Desch L."/>
            <person name="Amada K."/>
            <person name="van Gelder W."/>
            <person name="Glover K."/>
            <person name="Roden E.E."/>
            <person name="Boyd E.S."/>
        </authorList>
    </citation>
    <scope>NUCLEOTIDE SEQUENCE [LARGE SCALE GENOMIC DNA]</scope>
    <source>
        <strain evidence="1 2">RG</strain>
    </source>
</reference>
<gene>
    <name evidence="1" type="ORF">ABW22_12490</name>
</gene>
<dbReference type="PATRIC" id="fig|36861.3.peg.2279"/>
<name>A0A106BKM1_THIDE</name>
<proteinExistence type="predicted"/>
<protein>
    <recommendedName>
        <fullName evidence="3">Periplasmic heavy metal sensor</fullName>
    </recommendedName>
</protein>
<keyword evidence="2" id="KW-1185">Reference proteome</keyword>
<evidence type="ECO:0008006" key="3">
    <source>
        <dbReference type="Google" id="ProtNLM"/>
    </source>
</evidence>
<dbReference type="AlphaFoldDB" id="A0A106BKM1"/>
<comment type="caution">
    <text evidence="1">The sequence shown here is derived from an EMBL/GenBank/DDBJ whole genome shotgun (WGS) entry which is preliminary data.</text>
</comment>
<dbReference type="GO" id="GO:0042597">
    <property type="term" value="C:periplasmic space"/>
    <property type="evidence" value="ECO:0007669"/>
    <property type="project" value="InterPro"/>
</dbReference>
<organism evidence="1 2">
    <name type="scientific">Thiobacillus denitrificans</name>
    <dbReference type="NCBI Taxonomy" id="36861"/>
    <lineage>
        <taxon>Bacteria</taxon>
        <taxon>Pseudomonadati</taxon>
        <taxon>Pseudomonadota</taxon>
        <taxon>Betaproteobacteria</taxon>
        <taxon>Nitrosomonadales</taxon>
        <taxon>Thiobacillaceae</taxon>
        <taxon>Thiobacillus</taxon>
    </lineage>
</organism>